<dbReference type="RefSeq" id="XP_039135588.1">
    <property type="nucleotide sequence ID" value="XM_039279654.1"/>
</dbReference>
<dbReference type="RefSeq" id="XP_039135587.1">
    <property type="nucleotide sequence ID" value="XM_039279653.1"/>
</dbReference>
<dbReference type="InterPro" id="IPR006880">
    <property type="entry name" value="INO80B_C"/>
</dbReference>
<dbReference type="PANTHER" id="PTHR21561">
    <property type="entry name" value="INO80 COMPLEX SUBUNIT B"/>
    <property type="match status" value="1"/>
</dbReference>
<feature type="compositionally biased region" description="Polar residues" evidence="1">
    <location>
        <begin position="268"/>
        <end position="286"/>
    </location>
</feature>
<organism evidence="3 5">
    <name type="scientific">Dioscorea cayennensis subsp. rotundata</name>
    <name type="common">White Guinea yam</name>
    <name type="synonym">Dioscorea rotundata</name>
    <dbReference type="NCBI Taxonomy" id="55577"/>
    <lineage>
        <taxon>Eukaryota</taxon>
        <taxon>Viridiplantae</taxon>
        <taxon>Streptophyta</taxon>
        <taxon>Embryophyta</taxon>
        <taxon>Tracheophyta</taxon>
        <taxon>Spermatophyta</taxon>
        <taxon>Magnoliopsida</taxon>
        <taxon>Liliopsida</taxon>
        <taxon>Dioscoreales</taxon>
        <taxon>Dioscoreaceae</taxon>
        <taxon>Dioscorea</taxon>
    </lineage>
</organism>
<feature type="compositionally biased region" description="Basic and acidic residues" evidence="1">
    <location>
        <begin position="247"/>
        <end position="262"/>
    </location>
</feature>
<feature type="compositionally biased region" description="Basic and acidic residues" evidence="1">
    <location>
        <begin position="116"/>
        <end position="127"/>
    </location>
</feature>
<dbReference type="SMART" id="SM01406">
    <property type="entry name" value="PAPA-1"/>
    <property type="match status" value="1"/>
</dbReference>
<proteinExistence type="predicted"/>
<dbReference type="AlphaFoldDB" id="A0AB40CB76"/>
<feature type="region of interest" description="Disordered" evidence="1">
    <location>
        <begin position="338"/>
        <end position="452"/>
    </location>
</feature>
<evidence type="ECO:0000259" key="2">
    <source>
        <dbReference type="SMART" id="SM01406"/>
    </source>
</evidence>
<feature type="compositionally biased region" description="Basic and acidic residues" evidence="1">
    <location>
        <begin position="396"/>
        <end position="406"/>
    </location>
</feature>
<dbReference type="GeneID" id="120273019"/>
<feature type="domain" description="INO80 complex subunit B-like conserved region" evidence="2">
    <location>
        <begin position="460"/>
        <end position="541"/>
    </location>
</feature>
<feature type="compositionally biased region" description="Basic and acidic residues" evidence="1">
    <location>
        <begin position="367"/>
        <end position="380"/>
    </location>
</feature>
<feature type="compositionally biased region" description="Basic and acidic residues" evidence="1">
    <location>
        <begin position="338"/>
        <end position="349"/>
    </location>
</feature>
<keyword evidence="3" id="KW-1185">Reference proteome</keyword>
<evidence type="ECO:0000256" key="1">
    <source>
        <dbReference type="SAM" id="MobiDB-lite"/>
    </source>
</evidence>
<accession>A0AB40CB76</accession>
<feature type="region of interest" description="Disordered" evidence="1">
    <location>
        <begin position="1"/>
        <end position="29"/>
    </location>
</feature>
<gene>
    <name evidence="4 5" type="primary">LOC120273019</name>
</gene>
<dbReference type="InterPro" id="IPR029523">
    <property type="entry name" value="INO80B/Ies2"/>
</dbReference>
<dbReference type="Pfam" id="PF04438">
    <property type="entry name" value="zf-HIT"/>
    <property type="match status" value="1"/>
</dbReference>
<feature type="compositionally biased region" description="Polar residues" evidence="1">
    <location>
        <begin position="419"/>
        <end position="435"/>
    </location>
</feature>
<dbReference type="Proteomes" id="UP001515500">
    <property type="component" value="Chromosome 12"/>
</dbReference>
<dbReference type="InterPro" id="IPR007529">
    <property type="entry name" value="Znf_HIT"/>
</dbReference>
<feature type="region of interest" description="Disordered" evidence="1">
    <location>
        <begin position="247"/>
        <end position="308"/>
    </location>
</feature>
<feature type="compositionally biased region" description="Basic residues" evidence="1">
    <location>
        <begin position="15"/>
        <end position="25"/>
    </location>
</feature>
<dbReference type="PANTHER" id="PTHR21561:SF25">
    <property type="entry name" value="OS03G0811500 PROTEIN"/>
    <property type="match status" value="1"/>
</dbReference>
<dbReference type="Pfam" id="PF04795">
    <property type="entry name" value="PAPA-1"/>
    <property type="match status" value="1"/>
</dbReference>
<feature type="compositionally biased region" description="Polar residues" evidence="1">
    <location>
        <begin position="104"/>
        <end position="115"/>
    </location>
</feature>
<evidence type="ECO:0000313" key="5">
    <source>
        <dbReference type="RefSeq" id="XP_039135588.1"/>
    </source>
</evidence>
<evidence type="ECO:0000313" key="4">
    <source>
        <dbReference type="RefSeq" id="XP_039135587.1"/>
    </source>
</evidence>
<dbReference type="GO" id="GO:0031011">
    <property type="term" value="C:Ino80 complex"/>
    <property type="evidence" value="ECO:0007669"/>
    <property type="project" value="InterPro"/>
</dbReference>
<feature type="region of interest" description="Disordered" evidence="1">
    <location>
        <begin position="41"/>
        <end position="127"/>
    </location>
</feature>
<sequence>MEAFGGSEHSGASVGKKRRSIPSRGRRSDYQILLEGTKCLPHLSAPSSEDASKISLESSLGDDPSLNNSSQRMISINKINGTGSSKKFKKSEGRSGDVGGFYRNGSTRAGHSGNNEPRRNGSDLKRCSEGVLAPANWKSTSNTREKLELQAMVSEASISKNGDGYSLDHSVGGSSGSGENKPRKLKFKVGGLLGSTHTKSNTDNAFTKSSHPLNVSWHGQKHMLQDNSDDGQFHIEQSNCMQGREWKDLGEHHPHGTEENTRVKLVGKSSSSTQMDKVHSTNSSDPTTRKSKRVTRRRAVEDTFDDSDEDDEIRYLERLKSSKIVKVDAVDYGHEGNKLKKKKVSESSKNKVSSYDFDEEYVSQSVKDGERRRKTAKESSDIAYVEEDEPGSDASLDPKEMKREGSADTVGDGRVGALTTRQRALQSSKDGNTGESLIEFPNGLPPAPRRKQKEKLSEVELQAKKAEAAQRRRMQVEKANRELEAAVINKILGKDPNKKKKEEEKLKEMQEEASSMLPLAPSTIRWAIGPTGTTVTFADDVGLPNIFESKPCSYPLPREKCAGPSCTNAYKYRDSKTNLPLCSLRCYRAVQKIPQTGTSC</sequence>
<feature type="region of interest" description="Disordered" evidence="1">
    <location>
        <begin position="159"/>
        <end position="184"/>
    </location>
</feature>
<reference evidence="4 5" key="1">
    <citation type="submission" date="2025-04" db="UniProtKB">
        <authorList>
            <consortium name="RefSeq"/>
        </authorList>
    </citation>
    <scope>IDENTIFICATION</scope>
</reference>
<protein>
    <submittedName>
        <fullName evidence="4 5">Dentin sialophosphoprotein-like isoform X1</fullName>
    </submittedName>
</protein>
<feature type="compositionally biased region" description="Polar residues" evidence="1">
    <location>
        <begin position="65"/>
        <end position="85"/>
    </location>
</feature>
<name>A0AB40CB76_DIOCR</name>
<evidence type="ECO:0000313" key="3">
    <source>
        <dbReference type="Proteomes" id="UP001515500"/>
    </source>
</evidence>
<dbReference type="GO" id="GO:0006338">
    <property type="term" value="P:chromatin remodeling"/>
    <property type="evidence" value="ECO:0007669"/>
    <property type="project" value="InterPro"/>
</dbReference>
<dbReference type="CDD" id="cd23021">
    <property type="entry name" value="zf-HIT_IN80B"/>
    <property type="match status" value="1"/>
</dbReference>